<gene>
    <name evidence="2" type="primary">yedF</name>
    <name evidence="2" type="ORF">Tsumi_06360</name>
</gene>
<dbReference type="InterPro" id="IPR001455">
    <property type="entry name" value="TusA-like"/>
</dbReference>
<evidence type="ECO:0000259" key="1">
    <source>
        <dbReference type="Pfam" id="PF01206"/>
    </source>
</evidence>
<dbReference type="NCBIfam" id="TIGR03527">
    <property type="entry name" value="selenium_YedF"/>
    <property type="match status" value="1"/>
</dbReference>
<reference evidence="2 3" key="1">
    <citation type="journal article" date="2025" name="Int. J. Syst. Evol. Microbiol.">
        <title>Desulfovibrio falkowii sp. nov., Porphyromonas miyakawae sp. nov., Mediterraneibacter flintii sp. nov. and Owariibacterium komagatae gen. nov., sp. nov., isolated from human faeces.</title>
        <authorList>
            <person name="Hamaguchi T."/>
            <person name="Ohara M."/>
            <person name="Hisatomi A."/>
            <person name="Sekiguchi K."/>
            <person name="Takeda J.I."/>
            <person name="Ueyama J."/>
            <person name="Ito M."/>
            <person name="Nishiwaki H."/>
            <person name="Ogi T."/>
            <person name="Hirayama M."/>
            <person name="Ohkuma M."/>
            <person name="Sakamoto M."/>
            <person name="Ohno K."/>
        </authorList>
    </citation>
    <scope>NUCLEOTIDE SEQUENCE [LARGE SCALE GENOMIC DNA]</scope>
    <source>
        <strain evidence="2 3">13CB11C</strain>
    </source>
</reference>
<dbReference type="Gene3D" id="3.30.110.40">
    <property type="entry name" value="TusA-like domain"/>
    <property type="match status" value="1"/>
</dbReference>
<dbReference type="InterPro" id="IPR036868">
    <property type="entry name" value="TusA-like_sf"/>
</dbReference>
<dbReference type="Proteomes" id="UP001628220">
    <property type="component" value="Unassembled WGS sequence"/>
</dbReference>
<feature type="domain" description="UPF0033" evidence="1">
    <location>
        <begin position="3"/>
        <end position="67"/>
    </location>
</feature>
<dbReference type="InterPro" id="IPR019870">
    <property type="entry name" value="Se_metab_YedF"/>
</dbReference>
<evidence type="ECO:0000313" key="2">
    <source>
        <dbReference type="EMBL" id="GAB1251532.1"/>
    </source>
</evidence>
<proteinExistence type="predicted"/>
<dbReference type="InterPro" id="IPR003787">
    <property type="entry name" value="Sulphur_relay_DsrE/F-like"/>
</dbReference>
<protein>
    <submittedName>
        <fullName evidence="2">Sulfurtransferase-like selenium metabolism protein YedF</fullName>
    </submittedName>
</protein>
<dbReference type="Pfam" id="PF01206">
    <property type="entry name" value="TusA"/>
    <property type="match status" value="1"/>
</dbReference>
<evidence type="ECO:0000313" key="3">
    <source>
        <dbReference type="Proteomes" id="UP001628220"/>
    </source>
</evidence>
<dbReference type="EMBL" id="BAAFSF010000001">
    <property type="protein sequence ID" value="GAB1251532.1"/>
    <property type="molecule type" value="Genomic_DNA"/>
</dbReference>
<dbReference type="RefSeq" id="WP_411915338.1">
    <property type="nucleotide sequence ID" value="NZ_BAAFSF010000001.1"/>
</dbReference>
<dbReference type="Pfam" id="PF02635">
    <property type="entry name" value="DsrE"/>
    <property type="match status" value="1"/>
</dbReference>
<keyword evidence="3" id="KW-1185">Reference proteome</keyword>
<accession>A0ABQ0E1K1</accession>
<sequence>MLIKVDTRGKVCPLPLIMFRQALKQNQLETEFEILTDNETACGNLSDFICQSGFSVEKKEYEGYTSLKVNTKGKNILSILPQQEVEESHPLKEMNSISIVQLRSDVMGQGEDQLGEILILAYLNALNEVEKLPTHIICYNKGIRLATKSHPANEALKKLAEKGVEIILCGTCTDYFNQKEEIAVGKISNMLVIADLLSRAAHIVTP</sequence>
<dbReference type="Gene3D" id="3.40.1260.10">
    <property type="entry name" value="DsrEFH-like"/>
    <property type="match status" value="1"/>
</dbReference>
<name>A0ABQ0E1K1_9PORP</name>
<organism evidence="2 3">
    <name type="scientific">Porphyromonas miyakawae</name>
    <dbReference type="NCBI Taxonomy" id="3137470"/>
    <lineage>
        <taxon>Bacteria</taxon>
        <taxon>Pseudomonadati</taxon>
        <taxon>Bacteroidota</taxon>
        <taxon>Bacteroidia</taxon>
        <taxon>Bacteroidales</taxon>
        <taxon>Porphyromonadaceae</taxon>
        <taxon>Porphyromonas</taxon>
    </lineage>
</organism>
<dbReference type="SUPFAM" id="SSF75169">
    <property type="entry name" value="DsrEFH-like"/>
    <property type="match status" value="1"/>
</dbReference>
<comment type="caution">
    <text evidence="2">The sequence shown here is derived from an EMBL/GenBank/DDBJ whole genome shotgun (WGS) entry which is preliminary data.</text>
</comment>
<dbReference type="SUPFAM" id="SSF64307">
    <property type="entry name" value="SirA-like"/>
    <property type="match status" value="1"/>
</dbReference>
<dbReference type="InterPro" id="IPR027396">
    <property type="entry name" value="DsrEFH-like"/>
</dbReference>